<proteinExistence type="predicted"/>
<comment type="caution">
    <text evidence="2">The sequence shown here is derived from an EMBL/GenBank/DDBJ whole genome shotgun (WGS) entry which is preliminary data.</text>
</comment>
<dbReference type="PATRIC" id="fig|1705565.3.peg.3877"/>
<dbReference type="RefSeq" id="WP_054402407.1">
    <property type="nucleotide sequence ID" value="NZ_LIUT01000001.1"/>
</dbReference>
<keyword evidence="1" id="KW-0472">Membrane</keyword>
<evidence type="ECO:0000256" key="1">
    <source>
        <dbReference type="SAM" id="Phobius"/>
    </source>
</evidence>
<keyword evidence="1" id="KW-1133">Transmembrane helix</keyword>
<feature type="transmembrane region" description="Helical" evidence="1">
    <location>
        <begin position="233"/>
        <end position="254"/>
    </location>
</feature>
<evidence type="ECO:0000313" key="3">
    <source>
        <dbReference type="Proteomes" id="UP000036932"/>
    </source>
</evidence>
<evidence type="ECO:0000313" key="2">
    <source>
        <dbReference type="EMBL" id="KOR89357.1"/>
    </source>
</evidence>
<dbReference type="Proteomes" id="UP000036932">
    <property type="component" value="Unassembled WGS sequence"/>
</dbReference>
<keyword evidence="3" id="KW-1185">Reference proteome</keyword>
<sequence length="261" mass="28127">MRAFNAELSKLFSLPGIWLAFLIGVFAPAVVAALDSLAQKEEIIAGVSTRLSEVGYIGLGFGVQGVIILGVLAVSSEYLTESSESGGGQQITTSLTVVKSRFHFLLAKAGAVTVISILLCIVAMMTIVPTTHLILGEYAPAFEWTRLIGAVCYWTFTALLALGMTLLTKNGIIPLAVLMINSSVVSFSVLLSKITKLAFYLPDRAGLEMFMFTSDKFHTPSTGSFFDRFHTPFTGGLVMFAWVVVIFIVAAIVFHRRDAAS</sequence>
<dbReference type="EMBL" id="LIUT01000001">
    <property type="protein sequence ID" value="KOR89357.1"/>
    <property type="molecule type" value="Genomic_DNA"/>
</dbReference>
<accession>A0A0M1P4P4</accession>
<feature type="transmembrane region" description="Helical" evidence="1">
    <location>
        <begin position="147"/>
        <end position="167"/>
    </location>
</feature>
<dbReference type="AlphaFoldDB" id="A0A0M1P4P4"/>
<reference evidence="3" key="1">
    <citation type="submission" date="2015-08" db="EMBL/GenBank/DDBJ databases">
        <title>Genome sequencing project for genomic taxonomy and phylogenomics of Bacillus-like bacteria.</title>
        <authorList>
            <person name="Liu B."/>
            <person name="Wang J."/>
            <person name="Zhu Y."/>
            <person name="Liu G."/>
            <person name="Chen Q."/>
            <person name="Chen Z."/>
            <person name="Lan J."/>
            <person name="Che J."/>
            <person name="Ge C."/>
            <person name="Shi H."/>
            <person name="Pan Z."/>
            <person name="Liu X."/>
        </authorList>
    </citation>
    <scope>NUCLEOTIDE SEQUENCE [LARGE SCALE GENOMIC DNA]</scope>
    <source>
        <strain evidence="3">FJAT-22460</strain>
    </source>
</reference>
<keyword evidence="1" id="KW-0812">Transmembrane</keyword>
<name>A0A0M1P4P4_9BACL</name>
<feature type="transmembrane region" description="Helical" evidence="1">
    <location>
        <begin position="105"/>
        <end position="127"/>
    </location>
</feature>
<organism evidence="2 3">
    <name type="scientific">Paenibacillus solani</name>
    <dbReference type="NCBI Taxonomy" id="1705565"/>
    <lineage>
        <taxon>Bacteria</taxon>
        <taxon>Bacillati</taxon>
        <taxon>Bacillota</taxon>
        <taxon>Bacilli</taxon>
        <taxon>Bacillales</taxon>
        <taxon>Paenibacillaceae</taxon>
        <taxon>Paenibacillus</taxon>
    </lineage>
</organism>
<protein>
    <submittedName>
        <fullName evidence="2">Uncharacterized protein</fullName>
    </submittedName>
</protein>
<dbReference type="OrthoDB" id="3294220at2"/>
<feature type="transmembrane region" description="Helical" evidence="1">
    <location>
        <begin position="12"/>
        <end position="34"/>
    </location>
</feature>
<feature type="transmembrane region" description="Helical" evidence="1">
    <location>
        <begin position="172"/>
        <end position="191"/>
    </location>
</feature>
<gene>
    <name evidence="2" type="ORF">AM231_09510</name>
</gene>
<feature type="transmembrane region" description="Helical" evidence="1">
    <location>
        <begin position="54"/>
        <end position="74"/>
    </location>
</feature>